<dbReference type="STRING" id="679937.Bcop_1367"/>
<protein>
    <submittedName>
        <fullName evidence="4">Exonuclease RNase T and DNA polymerase III</fullName>
    </submittedName>
</protein>
<dbReference type="Proteomes" id="UP000018439">
    <property type="component" value="Chromosome"/>
</dbReference>
<dbReference type="GO" id="GO:0006259">
    <property type="term" value="P:DNA metabolic process"/>
    <property type="evidence" value="ECO:0007669"/>
    <property type="project" value="UniProtKB-ARBA"/>
</dbReference>
<evidence type="ECO:0000313" key="5">
    <source>
        <dbReference type="Proteomes" id="UP000018439"/>
    </source>
</evidence>
<evidence type="ECO:0000256" key="2">
    <source>
        <dbReference type="ARBA" id="ARBA00026073"/>
    </source>
</evidence>
<dbReference type="AlphaFoldDB" id="F3ZNY8"/>
<keyword evidence="5" id="KW-1185">Reference proteome</keyword>
<keyword evidence="4" id="KW-0540">Nuclease</keyword>
<evidence type="ECO:0000256" key="1">
    <source>
        <dbReference type="ARBA" id="ARBA00025483"/>
    </source>
</evidence>
<keyword evidence="4" id="KW-0269">Exonuclease</keyword>
<feature type="domain" description="Exonuclease" evidence="3">
    <location>
        <begin position="3"/>
        <end position="164"/>
    </location>
</feature>
<name>F3ZNY8_9BACE</name>
<organism evidence="4 5">
    <name type="scientific">Bacteroides coprosuis DSM 18011</name>
    <dbReference type="NCBI Taxonomy" id="679937"/>
    <lineage>
        <taxon>Bacteria</taxon>
        <taxon>Pseudomonadati</taxon>
        <taxon>Bacteroidota</taxon>
        <taxon>Bacteroidia</taxon>
        <taxon>Bacteroidales</taxon>
        <taxon>Bacteroidaceae</taxon>
        <taxon>Bacteroides</taxon>
    </lineage>
</organism>
<dbReference type="eggNOG" id="COG0847">
    <property type="taxonomic scope" value="Bacteria"/>
</dbReference>
<comment type="function">
    <text evidence="1">DNA polymerase III is a complex, multichain enzyme responsible for most of the replicative synthesis in bacteria. The epsilon subunit contain the editing function and is a proofreading 3'-5' exonuclease.</text>
</comment>
<dbReference type="GO" id="GO:0005829">
    <property type="term" value="C:cytosol"/>
    <property type="evidence" value="ECO:0007669"/>
    <property type="project" value="TreeGrafter"/>
</dbReference>
<gene>
    <name evidence="4" type="ORF">Bcop_1367</name>
</gene>
<dbReference type="GO" id="GO:0008408">
    <property type="term" value="F:3'-5' exonuclease activity"/>
    <property type="evidence" value="ECO:0007669"/>
    <property type="project" value="TreeGrafter"/>
</dbReference>
<dbReference type="HOGENOM" id="CLU_047806_14_2_10"/>
<dbReference type="CDD" id="cd06130">
    <property type="entry name" value="DNA_pol_III_epsilon_like"/>
    <property type="match status" value="1"/>
</dbReference>
<dbReference type="SMART" id="SM00479">
    <property type="entry name" value="EXOIII"/>
    <property type="match status" value="1"/>
</dbReference>
<dbReference type="EMBL" id="CM001167">
    <property type="protein sequence ID" value="EGJ71564.1"/>
    <property type="molecule type" value="Genomic_DNA"/>
</dbReference>
<sequence length="164" mass="18380">MDNFVAIDFETANANRSSICSVGIVIVKNGEVVDRFYQLIRPIPNFYTYWNTRVHGLTDYDTAMAPRFPEVWSSIAPKLQGLPLVAHNSAFDESCLKKAFEAYQLIYPNYIFYCTLKASRKSLPRLINHQLGTVASCCGYSLQNHHNALADAEACAAIAIKILK</sequence>
<accession>F3ZNY8</accession>
<dbReference type="SUPFAM" id="SSF53098">
    <property type="entry name" value="Ribonuclease H-like"/>
    <property type="match status" value="1"/>
</dbReference>
<dbReference type="GO" id="GO:0003676">
    <property type="term" value="F:nucleic acid binding"/>
    <property type="evidence" value="ECO:0007669"/>
    <property type="project" value="InterPro"/>
</dbReference>
<dbReference type="PANTHER" id="PTHR30231">
    <property type="entry name" value="DNA POLYMERASE III SUBUNIT EPSILON"/>
    <property type="match status" value="1"/>
</dbReference>
<dbReference type="InterPro" id="IPR013520">
    <property type="entry name" value="Ribonucl_H"/>
</dbReference>
<evidence type="ECO:0000259" key="3">
    <source>
        <dbReference type="SMART" id="SM00479"/>
    </source>
</evidence>
<dbReference type="InterPro" id="IPR012337">
    <property type="entry name" value="RNaseH-like_sf"/>
</dbReference>
<reference evidence="4 5" key="1">
    <citation type="journal article" date="2011" name="Stand. Genomic Sci.">
        <title>Non-contiguous finished genome sequence of Bacteroides coprosuis type strain (PC139).</title>
        <authorList>
            <person name="Land M."/>
            <person name="Held B."/>
            <person name="Gronow S."/>
            <person name="Abt B."/>
            <person name="Lucas S."/>
            <person name="Del Rio T.G."/>
            <person name="Nolan M."/>
            <person name="Tice H."/>
            <person name="Cheng J.F."/>
            <person name="Pitluck S."/>
            <person name="Liolios K."/>
            <person name="Pagani I."/>
            <person name="Ivanova N."/>
            <person name="Mavromatis K."/>
            <person name="Mikhailova N."/>
            <person name="Pati A."/>
            <person name="Tapia R."/>
            <person name="Han C."/>
            <person name="Goodwin L."/>
            <person name="Chen A."/>
            <person name="Palaniappan K."/>
            <person name="Hauser L."/>
            <person name="Brambilla E.M."/>
            <person name="Rohde M."/>
            <person name="Goker M."/>
            <person name="Detter J.C."/>
            <person name="Woyke T."/>
            <person name="Bristow J."/>
            <person name="Eisen J.A."/>
            <person name="Markowitz V."/>
            <person name="Hugenholtz P."/>
            <person name="Kyrpides N.C."/>
            <person name="Klenk H.P."/>
            <person name="Lapidus A."/>
        </authorList>
    </citation>
    <scope>NUCLEOTIDE SEQUENCE</scope>
    <source>
        <strain evidence="4 5">DSM 18011</strain>
    </source>
</reference>
<dbReference type="PANTHER" id="PTHR30231:SF42">
    <property type="entry name" value="EXONUCLEASE"/>
    <property type="match status" value="1"/>
</dbReference>
<comment type="subunit">
    <text evidence="2">DNA polymerase III contains a core (composed of alpha, epsilon and theta chains) that associates with a tau subunit. This core dimerizes to form the POLIII' complex. PolIII' associates with the gamma complex (composed of gamma, delta, delta', psi and chi chains) and with the beta chain to form the complete DNA polymerase III complex.</text>
</comment>
<keyword evidence="4" id="KW-0378">Hydrolase</keyword>
<dbReference type="InterPro" id="IPR036397">
    <property type="entry name" value="RNaseH_sf"/>
</dbReference>
<dbReference type="Pfam" id="PF00929">
    <property type="entry name" value="RNase_T"/>
    <property type="match status" value="1"/>
</dbReference>
<dbReference type="OrthoDB" id="9803913at2"/>
<proteinExistence type="predicted"/>
<dbReference type="FunFam" id="3.30.420.10:FF:000045">
    <property type="entry name" value="3'-5' exonuclease DinG"/>
    <property type="match status" value="1"/>
</dbReference>
<dbReference type="Gene3D" id="3.30.420.10">
    <property type="entry name" value="Ribonuclease H-like superfamily/Ribonuclease H"/>
    <property type="match status" value="1"/>
</dbReference>
<evidence type="ECO:0000313" key="4">
    <source>
        <dbReference type="EMBL" id="EGJ71564.1"/>
    </source>
</evidence>